<feature type="domain" description="Outer membrane protein beta-barrel" evidence="2">
    <location>
        <begin position="435"/>
        <end position="737"/>
    </location>
</feature>
<accession>A0ABN5LUR4</accession>
<evidence type="ECO:0000313" key="4">
    <source>
        <dbReference type="Proteomes" id="UP000246099"/>
    </source>
</evidence>
<dbReference type="InterPro" id="IPR041700">
    <property type="entry name" value="OMP_b-brl_3"/>
</dbReference>
<dbReference type="RefSeq" id="WP_119077707.1">
    <property type="nucleotide sequence ID" value="NZ_CP029600.1"/>
</dbReference>
<gene>
    <name evidence="3" type="ORF">DLD77_07210</name>
</gene>
<sequence length="915" mass="101792">MKQLFLPILTALLLLAASASAQREAARITGSLTDRVNREPLPNAAVALLSAQDSAVLFTTVADGKGAFSFRSTPPGRYVLSVTYLGYTPLARNIRVDDTTRLLALGTLALLRKGVNLQEVEIVEEKPPITIKEDTIEFNAGSFKVRENALVEDLLKKLPGIQVEKDGTIKANGETVKRVLVDGKPFFGDDPKMSTRNLPADVIDKIQLIDRKSDQAQFTGIPDGETEKALNLTIKPDRKKGVFGRASVGYGSDGRFSVQGNANRFRNTQQLAVVASGNNVNNTGFGGSGGRGVMMNNANSEGLMRNWIGGINYSDNLAKGLRLSSSYFLNDLRRENEKRVEGETRLSTDSSRFTNNLNGSLNGTTNHRLNMRMEYDIDSFHSLIVTPHVAWNTGNAYSENQNTTLLNKDTLNTGRSLTRSSSNTPNLSGSALFRKKFDKKGRTFSTNLTFGAGGSDVESINQSRTAYYEQNAVSEVDTIDQKVTQRNRSNNLGLRMSYTEPVLNDRYLELNYGYNYNFSSSDRRTFNRSKPGEGYDEPDDSLTNSFSNVYSNHQAGLSLMTQRLRYHYTLGMNVQFNSLNSENLTKHNEIRQSTVNVSPLAHFNYNFSAKKRLRAAYRGQTKQPTLEQLQPVPDNSNPLFIKEGNPDLRPSFSNNVNISYNAYNQESMRSFFAAMNGSFVLNQIVNATSLTNDGRQVTRPVNVNGSYNLSAFVVNGFSMNQGQDRRTAINTNTNLTYSREVSFLNGRQNFTNTLNLTQGANFNYSYKELFDIAAGGSVNYNRARFSVDKRNNTDYFNFGLSLDFNINLPLGFIIGADVDYTANTGRSEGYNLQYTLMNGFVSKSLFSKKQGQLRFQVYDLLNQNVSVNRTVSGNYIEDVESRVLRQYFMLSFSYFLNSFGGKASRVVGGAPPPPM</sequence>
<dbReference type="EMBL" id="CP029600">
    <property type="protein sequence ID" value="AWO01495.1"/>
    <property type="molecule type" value="Genomic_DNA"/>
</dbReference>
<reference evidence="3 4" key="1">
    <citation type="submission" date="2018-05" db="EMBL/GenBank/DDBJ databases">
        <title>Chitinophaga sp. nov., isolated from rhizosphere soil of Alhagi.</title>
        <authorList>
            <person name="Liu Y."/>
        </authorList>
    </citation>
    <scope>NUCLEOTIDE SEQUENCE [LARGE SCALE GENOMIC DNA]</scope>
    <source>
        <strain evidence="3 4">T22</strain>
    </source>
</reference>
<evidence type="ECO:0000256" key="1">
    <source>
        <dbReference type="SAM" id="SignalP"/>
    </source>
</evidence>
<dbReference type="Proteomes" id="UP000246099">
    <property type="component" value="Chromosome"/>
</dbReference>
<name>A0ABN5LUR4_9BACT</name>
<protein>
    <recommendedName>
        <fullName evidence="2">Outer membrane protein beta-barrel domain-containing protein</fullName>
    </recommendedName>
</protein>
<feature type="chain" id="PRO_5045156780" description="Outer membrane protein beta-barrel domain-containing protein" evidence="1">
    <location>
        <begin position="22"/>
        <end position="915"/>
    </location>
</feature>
<keyword evidence="4" id="KW-1185">Reference proteome</keyword>
<dbReference type="Gene3D" id="2.60.40.1120">
    <property type="entry name" value="Carboxypeptidase-like, regulatory domain"/>
    <property type="match status" value="1"/>
</dbReference>
<proteinExistence type="predicted"/>
<dbReference type="SUPFAM" id="SSF49464">
    <property type="entry name" value="Carboxypeptidase regulatory domain-like"/>
    <property type="match status" value="1"/>
</dbReference>
<dbReference type="Pfam" id="PF14905">
    <property type="entry name" value="OMP_b-brl_3"/>
    <property type="match status" value="1"/>
</dbReference>
<dbReference type="InterPro" id="IPR008969">
    <property type="entry name" value="CarboxyPept-like_regulatory"/>
</dbReference>
<dbReference type="SUPFAM" id="SSF56935">
    <property type="entry name" value="Porins"/>
    <property type="match status" value="1"/>
</dbReference>
<evidence type="ECO:0000259" key="2">
    <source>
        <dbReference type="Pfam" id="PF14905"/>
    </source>
</evidence>
<feature type="signal peptide" evidence="1">
    <location>
        <begin position="1"/>
        <end position="21"/>
    </location>
</feature>
<evidence type="ECO:0000313" key="3">
    <source>
        <dbReference type="EMBL" id="AWO01495.1"/>
    </source>
</evidence>
<organism evidence="3 4">
    <name type="scientific">Chitinophaga alhagiae</name>
    <dbReference type="NCBI Taxonomy" id="2203219"/>
    <lineage>
        <taxon>Bacteria</taxon>
        <taxon>Pseudomonadati</taxon>
        <taxon>Bacteroidota</taxon>
        <taxon>Chitinophagia</taxon>
        <taxon>Chitinophagales</taxon>
        <taxon>Chitinophagaceae</taxon>
        <taxon>Chitinophaga</taxon>
    </lineage>
</organism>
<dbReference type="Pfam" id="PF13620">
    <property type="entry name" value="CarboxypepD_reg"/>
    <property type="match status" value="1"/>
</dbReference>
<keyword evidence="1" id="KW-0732">Signal</keyword>